<dbReference type="STRING" id="387005.A0A183I2C1"/>
<keyword evidence="13" id="KW-1185">Reference proteome</keyword>
<dbReference type="AlphaFoldDB" id="A0A183I2C1"/>
<dbReference type="PANTHER" id="PTHR10868">
    <property type="entry name" value="SIGMA 1-TYPE OPIOID RECEPTOR-RELATED"/>
    <property type="match status" value="1"/>
</dbReference>
<proteinExistence type="inferred from homology"/>
<evidence type="ECO:0000313" key="12">
    <source>
        <dbReference type="EMBL" id="VDP14889.1"/>
    </source>
</evidence>
<keyword evidence="6 11" id="KW-0812">Transmembrane</keyword>
<reference evidence="12 13" key="2">
    <citation type="submission" date="2018-11" db="EMBL/GenBank/DDBJ databases">
        <authorList>
            <consortium name="Pathogen Informatics"/>
        </authorList>
    </citation>
    <scope>NUCLEOTIDE SEQUENCE [LARGE SCALE GENOMIC DNA]</scope>
</reference>
<evidence type="ECO:0000256" key="3">
    <source>
        <dbReference type="ARBA" id="ARBA00004649"/>
    </source>
</evidence>
<dbReference type="InterPro" id="IPR006716">
    <property type="entry name" value="ERG2_sigma1_rcpt-like"/>
</dbReference>
<sequence length="162" mass="18838">MGGWFACRYTIWLMGRRGTLVVRAPRHKQILTIMAFIFTRIVRYVIFAVILYSMLQYALRWKSYSISPKVFRQACTVTQGTSGISIVNKLRNDLRRSYPSQIVDSDWEAVYGGGLNLQMNILYASITEFIIVFRAPYRTAGFAGNFFPFPFSKRCHRTHMKK</sequence>
<evidence type="ECO:0000256" key="1">
    <source>
        <dbReference type="ARBA" id="ARBA00004540"/>
    </source>
</evidence>
<dbReference type="EMBL" id="UZAJ01040447">
    <property type="protein sequence ID" value="VDP14889.1"/>
    <property type="molecule type" value="Genomic_DNA"/>
</dbReference>
<dbReference type="PANTHER" id="PTHR10868:SF1">
    <property type="entry name" value="SIGMA NON-OPIOID INTRACELLULAR RECEPTOR 1"/>
    <property type="match status" value="1"/>
</dbReference>
<name>A0A183I2C1_9BILA</name>
<evidence type="ECO:0000256" key="2">
    <source>
        <dbReference type="ARBA" id="ARBA00004586"/>
    </source>
</evidence>
<organism evidence="14">
    <name type="scientific">Onchocerca flexuosa</name>
    <dbReference type="NCBI Taxonomy" id="387005"/>
    <lineage>
        <taxon>Eukaryota</taxon>
        <taxon>Metazoa</taxon>
        <taxon>Ecdysozoa</taxon>
        <taxon>Nematoda</taxon>
        <taxon>Chromadorea</taxon>
        <taxon>Rhabditida</taxon>
        <taxon>Spirurina</taxon>
        <taxon>Spiruromorpha</taxon>
        <taxon>Filarioidea</taxon>
        <taxon>Onchocercidae</taxon>
        <taxon>Onchocerca</taxon>
    </lineage>
</organism>
<dbReference type="WBParaSite" id="OFLC_0001388401-mRNA-1">
    <property type="protein sequence ID" value="OFLC_0001388401-mRNA-1"/>
    <property type="gene ID" value="OFLC_0001388401"/>
</dbReference>
<evidence type="ECO:0000256" key="6">
    <source>
        <dbReference type="ARBA" id="ARBA00022692"/>
    </source>
</evidence>
<keyword evidence="7" id="KW-0256">Endoplasmic reticulum</keyword>
<gene>
    <name evidence="12" type="ORF">OFLC_LOCUS13883</name>
</gene>
<evidence type="ECO:0000256" key="7">
    <source>
        <dbReference type="ARBA" id="ARBA00022824"/>
    </source>
</evidence>
<evidence type="ECO:0000256" key="9">
    <source>
        <dbReference type="ARBA" id="ARBA00023136"/>
    </source>
</evidence>
<evidence type="ECO:0000256" key="10">
    <source>
        <dbReference type="ARBA" id="ARBA00033467"/>
    </source>
</evidence>
<keyword evidence="9 11" id="KW-0472">Membrane</keyword>
<comment type="similarity">
    <text evidence="4 11">Belongs to the ERG2 family.</text>
</comment>
<evidence type="ECO:0000313" key="14">
    <source>
        <dbReference type="WBParaSite" id="OFLC_0001388401-mRNA-1"/>
    </source>
</evidence>
<dbReference type="Pfam" id="PF04622">
    <property type="entry name" value="ERG2_Sigma1R"/>
    <property type="match status" value="1"/>
</dbReference>
<evidence type="ECO:0000313" key="13">
    <source>
        <dbReference type="Proteomes" id="UP000267606"/>
    </source>
</evidence>
<protein>
    <recommendedName>
        <fullName evidence="5">Sigma non-opioid intracellular receptor 1</fullName>
    </recommendedName>
    <alternativeName>
        <fullName evidence="10">Sigma 1-type opioid receptor</fullName>
    </alternativeName>
</protein>
<dbReference type="GO" id="GO:0005637">
    <property type="term" value="C:nuclear inner membrane"/>
    <property type="evidence" value="ECO:0007669"/>
    <property type="project" value="UniProtKB-SubCell"/>
</dbReference>
<evidence type="ECO:0000256" key="11">
    <source>
        <dbReference type="RuleBase" id="RU368083"/>
    </source>
</evidence>
<evidence type="ECO:0000256" key="4">
    <source>
        <dbReference type="ARBA" id="ARBA00007141"/>
    </source>
</evidence>
<accession>A0A183I2C1</accession>
<reference evidence="14" key="1">
    <citation type="submission" date="2016-06" db="UniProtKB">
        <authorList>
            <consortium name="WormBaseParasite"/>
        </authorList>
    </citation>
    <scope>IDENTIFICATION</scope>
</reference>
<dbReference type="Proteomes" id="UP000267606">
    <property type="component" value="Unassembled WGS sequence"/>
</dbReference>
<feature type="transmembrane region" description="Helical" evidence="11">
    <location>
        <begin position="30"/>
        <end position="55"/>
    </location>
</feature>
<evidence type="ECO:0000256" key="5">
    <source>
        <dbReference type="ARBA" id="ARBA00020208"/>
    </source>
</evidence>
<keyword evidence="8 11" id="KW-1133">Transmembrane helix</keyword>
<evidence type="ECO:0000256" key="8">
    <source>
        <dbReference type="ARBA" id="ARBA00022989"/>
    </source>
</evidence>
<dbReference type="GO" id="GO:0005789">
    <property type="term" value="C:endoplasmic reticulum membrane"/>
    <property type="evidence" value="ECO:0007669"/>
    <property type="project" value="UniProtKB-SubCell"/>
</dbReference>
<dbReference type="GO" id="GO:0005640">
    <property type="term" value="C:nuclear outer membrane"/>
    <property type="evidence" value="ECO:0007669"/>
    <property type="project" value="UniProtKB-SubCell"/>
</dbReference>
<comment type="subcellular location">
    <subcellularLocation>
        <location evidence="2">Endoplasmic reticulum membrane</location>
    </subcellularLocation>
    <subcellularLocation>
        <location evidence="1">Nucleus inner membrane</location>
    </subcellularLocation>
    <subcellularLocation>
        <location evidence="3">Nucleus outer membrane</location>
    </subcellularLocation>
</comment>